<dbReference type="OrthoDB" id="6772457at2759"/>
<evidence type="ECO:0000313" key="3">
    <source>
        <dbReference type="Proteomes" id="UP001152888"/>
    </source>
</evidence>
<feature type="region of interest" description="Disordered" evidence="1">
    <location>
        <begin position="27"/>
        <end position="128"/>
    </location>
</feature>
<name>A0A9P0LHT9_ACAOB</name>
<dbReference type="AlphaFoldDB" id="A0A9P0LHT9"/>
<feature type="compositionally biased region" description="Polar residues" evidence="1">
    <location>
        <begin position="405"/>
        <end position="420"/>
    </location>
</feature>
<organism evidence="2 3">
    <name type="scientific">Acanthoscelides obtectus</name>
    <name type="common">Bean weevil</name>
    <name type="synonym">Bruchus obtectus</name>
    <dbReference type="NCBI Taxonomy" id="200917"/>
    <lineage>
        <taxon>Eukaryota</taxon>
        <taxon>Metazoa</taxon>
        <taxon>Ecdysozoa</taxon>
        <taxon>Arthropoda</taxon>
        <taxon>Hexapoda</taxon>
        <taxon>Insecta</taxon>
        <taxon>Pterygota</taxon>
        <taxon>Neoptera</taxon>
        <taxon>Endopterygota</taxon>
        <taxon>Coleoptera</taxon>
        <taxon>Polyphaga</taxon>
        <taxon>Cucujiformia</taxon>
        <taxon>Chrysomeloidea</taxon>
        <taxon>Chrysomelidae</taxon>
        <taxon>Bruchinae</taxon>
        <taxon>Bruchini</taxon>
        <taxon>Acanthoscelides</taxon>
    </lineage>
</organism>
<feature type="compositionally biased region" description="Low complexity" evidence="1">
    <location>
        <begin position="79"/>
        <end position="90"/>
    </location>
</feature>
<sequence length="420" mass="47096">MEKSGISEANSPSSLRDMIRAILQEELEARSGGYRSRTNSRSLSRKSRHSRSMSRTNSPHHFRRSRSRISRRRSRSRSRSSNSRSRSPSVSRRRRERREYLRQEKNSGSPSDKVQRQVDSAGRSPCEAEAQILTGPDLGTVPTEKNDMEDVLMLSEGECLPLSEDILNILGVDPKKANRSNFQLHGALASRWSHILANGLSTEDTTIIREKHIVPSNCASLHPPKINPEVKAILSSTHLTRDATHSGYQLNIGTGLTAMGKAFNVILEEETQIPKDIKEKILSNLTDSARILAALFHDISKTRKYLISPVLNKSVKELTENTLPGEFLFGPDLGERAKNLKSLEKAGQDLRLSSIPSRSSSQVTRSFSNPERRGGGGNSSKNVGALNRYRPSYRKREVRQHKGNSSKQFAPNRQQQSRKR</sequence>
<dbReference type="EMBL" id="CAKOFQ010007147">
    <property type="protein sequence ID" value="CAH1992542.1"/>
    <property type="molecule type" value="Genomic_DNA"/>
</dbReference>
<keyword evidence="3" id="KW-1185">Reference proteome</keyword>
<evidence type="ECO:0000256" key="1">
    <source>
        <dbReference type="SAM" id="MobiDB-lite"/>
    </source>
</evidence>
<dbReference type="PANTHER" id="PTHR34239">
    <property type="entry name" value="APPLE DOMAIN-CONTAINING PROTEIN"/>
    <property type="match status" value="1"/>
</dbReference>
<feature type="compositionally biased region" description="Low complexity" evidence="1">
    <location>
        <begin position="351"/>
        <end position="368"/>
    </location>
</feature>
<accession>A0A9P0LHT9</accession>
<dbReference type="PANTHER" id="PTHR34239:SF2">
    <property type="entry name" value="TRANSPOSABLE ELEMENT P TRANSPOSASE_THAP9 CONSERVED DOMAIN-CONTAINING PROTEIN"/>
    <property type="match status" value="1"/>
</dbReference>
<gene>
    <name evidence="2" type="ORF">ACAOBT_LOCUS20930</name>
</gene>
<protein>
    <submittedName>
        <fullName evidence="2">Uncharacterized protein</fullName>
    </submittedName>
</protein>
<feature type="compositionally biased region" description="Basic residues" evidence="1">
    <location>
        <begin position="391"/>
        <end position="404"/>
    </location>
</feature>
<reference evidence="2" key="1">
    <citation type="submission" date="2022-03" db="EMBL/GenBank/DDBJ databases">
        <authorList>
            <person name="Sayadi A."/>
        </authorList>
    </citation>
    <scope>NUCLEOTIDE SEQUENCE</scope>
</reference>
<comment type="caution">
    <text evidence="2">The sequence shown here is derived from an EMBL/GenBank/DDBJ whole genome shotgun (WGS) entry which is preliminary data.</text>
</comment>
<feature type="compositionally biased region" description="Basic residues" evidence="1">
    <location>
        <begin position="43"/>
        <end position="78"/>
    </location>
</feature>
<proteinExistence type="predicted"/>
<evidence type="ECO:0000313" key="2">
    <source>
        <dbReference type="EMBL" id="CAH1992542.1"/>
    </source>
</evidence>
<feature type="region of interest" description="Disordered" evidence="1">
    <location>
        <begin position="349"/>
        <end position="420"/>
    </location>
</feature>
<dbReference type="Proteomes" id="UP001152888">
    <property type="component" value="Unassembled WGS sequence"/>
</dbReference>